<dbReference type="InterPro" id="IPR052712">
    <property type="entry name" value="Acid_resist_chaperone_HdeD"/>
</dbReference>
<feature type="transmembrane region" description="Helical" evidence="1">
    <location>
        <begin position="36"/>
        <end position="55"/>
    </location>
</feature>
<feature type="transmembrane region" description="Helical" evidence="1">
    <location>
        <begin position="12"/>
        <end position="30"/>
    </location>
</feature>
<accession>K1RDP9</accession>
<keyword evidence="1" id="KW-0812">Transmembrane</keyword>
<feature type="transmembrane region" description="Helical" evidence="1">
    <location>
        <begin position="148"/>
        <end position="169"/>
    </location>
</feature>
<dbReference type="EMBL" id="AJWY01013511">
    <property type="protein sequence ID" value="EKC46852.1"/>
    <property type="molecule type" value="Genomic_DNA"/>
</dbReference>
<protein>
    <recommendedName>
        <fullName evidence="3">Acid-resistance membrane protein</fullName>
    </recommendedName>
</protein>
<feature type="transmembrane region" description="Helical" evidence="1">
    <location>
        <begin position="121"/>
        <end position="142"/>
    </location>
</feature>
<reference evidence="2" key="1">
    <citation type="journal article" date="2013" name="Environ. Microbiol.">
        <title>Microbiota from the distal guts of lean and obese adolescents exhibit partial functional redundancy besides clear differences in community structure.</title>
        <authorList>
            <person name="Ferrer M."/>
            <person name="Ruiz A."/>
            <person name="Lanza F."/>
            <person name="Haange S.B."/>
            <person name="Oberbach A."/>
            <person name="Till H."/>
            <person name="Bargiela R."/>
            <person name="Campoy C."/>
            <person name="Segura M.T."/>
            <person name="Richter M."/>
            <person name="von Bergen M."/>
            <person name="Seifert J."/>
            <person name="Suarez A."/>
        </authorList>
    </citation>
    <scope>NUCLEOTIDE SEQUENCE</scope>
</reference>
<keyword evidence="1" id="KW-0472">Membrane</keyword>
<feature type="non-terminal residue" evidence="2">
    <location>
        <position position="177"/>
    </location>
</feature>
<gene>
    <name evidence="2" type="ORF">LEA_19652</name>
</gene>
<dbReference type="Pfam" id="PF03729">
    <property type="entry name" value="DUF308"/>
    <property type="match status" value="2"/>
</dbReference>
<organism evidence="2">
    <name type="scientific">human gut metagenome</name>
    <dbReference type="NCBI Taxonomy" id="408170"/>
    <lineage>
        <taxon>unclassified sequences</taxon>
        <taxon>metagenomes</taxon>
        <taxon>organismal metagenomes</taxon>
    </lineage>
</organism>
<sequence>MSLLKQLKWNLILLAVIFIALGIVLILWPGATMKTICYLLAAMLLALGVVSLINYLRKDISGIIYRYDLVVGLCAILGGILVIVKVDKLTDLIPAVLGFLVTMSGIMKMQNSVDMLRLGHGTWHVAFAMAIVNIVAGIVLLMNPFEAAQILIMCLGIALVYSGITDLYVTISISRRL</sequence>
<feature type="transmembrane region" description="Helical" evidence="1">
    <location>
        <begin position="67"/>
        <end position="86"/>
    </location>
</feature>
<dbReference type="PANTHER" id="PTHR34989:SF1">
    <property type="entry name" value="PROTEIN HDED"/>
    <property type="match status" value="1"/>
</dbReference>
<evidence type="ECO:0000313" key="2">
    <source>
        <dbReference type="EMBL" id="EKC46852.1"/>
    </source>
</evidence>
<evidence type="ECO:0008006" key="3">
    <source>
        <dbReference type="Google" id="ProtNLM"/>
    </source>
</evidence>
<comment type="caution">
    <text evidence="2">The sequence shown here is derived from an EMBL/GenBank/DDBJ whole genome shotgun (WGS) entry which is preliminary data.</text>
</comment>
<evidence type="ECO:0000256" key="1">
    <source>
        <dbReference type="SAM" id="Phobius"/>
    </source>
</evidence>
<dbReference type="PANTHER" id="PTHR34989">
    <property type="entry name" value="PROTEIN HDED"/>
    <property type="match status" value="1"/>
</dbReference>
<name>K1RDP9_9ZZZZ</name>
<dbReference type="InterPro" id="IPR005325">
    <property type="entry name" value="DUF308_memb"/>
</dbReference>
<dbReference type="AlphaFoldDB" id="K1RDP9"/>
<feature type="transmembrane region" description="Helical" evidence="1">
    <location>
        <begin position="92"/>
        <end position="109"/>
    </location>
</feature>
<dbReference type="GO" id="GO:0005886">
    <property type="term" value="C:plasma membrane"/>
    <property type="evidence" value="ECO:0007669"/>
    <property type="project" value="TreeGrafter"/>
</dbReference>
<keyword evidence="1" id="KW-1133">Transmembrane helix</keyword>
<proteinExistence type="predicted"/>